<feature type="region of interest" description="Disordered" evidence="1">
    <location>
        <begin position="1060"/>
        <end position="1082"/>
    </location>
</feature>
<sequence length="1493" mass="173221">MTHNHTSVFLFTVQGILASLTCGLCCFIYAYCCNNKNDSNNSKKNERRNKRSISKLNSDNHDMSTLKKNKIKEEEEKREGMRNEEFVNKTVNGENMIPLEKKKYIKCMNHSTSYMNILKSENTGECTEYKSRDYNDSNVEEKSFQQNCHCNIATKSINNYAKNINGEKGSCNEVVQNTRGSDVPSAGFIYGEETKKTNLDNKCEIHFSKREGNYSEGSGNNGNDNRSDGGENNQRLCSERRRNLPYICSEERKNCPRNLYDVHNNSGHISARSPRNSQEENEFLLCSNEKRNSINVEKINFHISSSDKRKKIMRKSPCYISTHGRNSDKKDVTMLDESVYNHNCNIAKKNSSIAVYRNTEKMFYNNTTGRNKISYIKNEENGKIKSGEPIILCSNETNAKKGSKRDEHRKYYDSPKGYTFNENGHEKKISELYFKQIEQIDNIIASNKINHHLDKDTSNTFAKYDEKTILKNYEHMFNCFDSIISNNREISKIENILGRIMSPKDGNSAIALKDNIEKDKENSTHYNMPCSSSRGERCNQNEHGEDVVPPEYNKYGNNYYTYSDNKNDENILYKIPSADDYFEREQRNYYNTNHFKSAHSNNRMHSNFVNMDRNTKMLEGKLFYNDNPGISPKSWRKSSLPQKYITSEQGCTSKKNRMDEKGYFENDMNNKMFCVDEKKCYNMRGSVGSNTNSTDGDAIRSAISYVSSDRPTLGGSTLHAGCAYDNNSGVTRRKNYFPVNTEEGLELEKCTVDELSHECILSMRKNLSRKEKKYKCADNNPYARNVLKKRGNRNTCIMKNGYDDRNIHSSDCQFNKFSSHHVEKINENKENFANSNKYEYHRMNCTNHFIPLYNSHKHFDDVSINKPEMVENKNVGIKNVGIKNVGIKNVGIKSVGIKNEDSDGIYFLTDDNTDCYTVEKKKKKKKRSLLYKIKERGNKKTSEESLNIDMYQEKREQQLRKLYDFSPETLASCSNMINNRKDEQKSINKYENTHITEKGNASRMLPWNSLYEGVTKKKETKERKNSEHIKDIICAYLENSKNEYNLKNSCRYKQGMENMEQEGEENGIDEEGDGEEDGNNTNGMCLNEEMNITENNKKKTSYKNSFHKSFIDAQVNNGKERNKRNNVETLLNSTKTSGNTVQSKNKKGIVNLLAERRVPFLENDVNGKKEESGEQIGKSDISIFENTKKKKEIIIYSRNEKNSDNFLTEKEAQKGKDNDMYPTIIRRSARMKSEKYKKKKLDCDMEDPTKCIIAEKKNAKMEENANNNTCIKKEEMTEKKKKKISKTKPMELKIVRKHNILNEEQKLKFVNEKYDTIDEHRCASGFVNFLIEHIQNTNDKENFDKLLKYILKLINIYKIKTVDFIEAFLILETINIKVIREHPVEEWILVTFHFLKGNIQEHNLKFIINSLKLDNFTVTNVTASFYMNKKSIKMTEKNINRIVTILSKVVRRRSSRIKISSKGNVENKSNEEEEKDELLGSCWQPVSADTTQK</sequence>
<dbReference type="PANTHER" id="PTHR35683:SF8">
    <property type="entry name" value="YALI0C04136P"/>
    <property type="match status" value="1"/>
</dbReference>
<reference evidence="4 5" key="1">
    <citation type="submission" date="2016-06" db="EMBL/GenBank/DDBJ databases">
        <authorList>
            <consortium name="Pathogen Informatics"/>
        </authorList>
    </citation>
    <scope>NUCLEOTIDE SEQUENCE [LARGE SCALE GENOMIC DNA]</scope>
    <source>
        <strain evidence="4">PowCR01</strain>
    </source>
</reference>
<dbReference type="VEuPathDB" id="PlasmoDB:PocGH01_14031500"/>
<feature type="transmembrane region" description="Helical" evidence="2">
    <location>
        <begin position="7"/>
        <end position="31"/>
    </location>
</feature>
<evidence type="ECO:0000256" key="2">
    <source>
        <dbReference type="SAM" id="Phobius"/>
    </source>
</evidence>
<dbReference type="EMBL" id="LT594518">
    <property type="protein sequence ID" value="SBT82391.1"/>
    <property type="molecule type" value="Genomic_DNA"/>
</dbReference>
<feature type="compositionally biased region" description="Basic and acidic residues" evidence="1">
    <location>
        <begin position="534"/>
        <end position="546"/>
    </location>
</feature>
<evidence type="ECO:0000256" key="1">
    <source>
        <dbReference type="SAM" id="MobiDB-lite"/>
    </source>
</evidence>
<protein>
    <recommendedName>
        <fullName evidence="6">MI domain-containing protein</fullName>
    </recommendedName>
</protein>
<dbReference type="PANTHER" id="PTHR35683">
    <property type="entry name" value="YALI0C04136P"/>
    <property type="match status" value="1"/>
</dbReference>
<feature type="region of interest" description="Disordered" evidence="1">
    <location>
        <begin position="210"/>
        <end position="236"/>
    </location>
</feature>
<organism evidence="4 5">
    <name type="scientific">Plasmodium ovale</name>
    <name type="common">malaria parasite P. ovale</name>
    <dbReference type="NCBI Taxonomy" id="36330"/>
    <lineage>
        <taxon>Eukaryota</taxon>
        <taxon>Sar</taxon>
        <taxon>Alveolata</taxon>
        <taxon>Apicomplexa</taxon>
        <taxon>Aconoidasida</taxon>
        <taxon>Haemosporida</taxon>
        <taxon>Plasmodiidae</taxon>
        <taxon>Plasmodium</taxon>
        <taxon>Plasmodium (Plasmodium)</taxon>
    </lineage>
</organism>
<keyword evidence="2" id="KW-1133">Transmembrane helix</keyword>
<keyword evidence="3" id="KW-0732">Signal</keyword>
<keyword evidence="2" id="KW-0812">Transmembrane</keyword>
<evidence type="ECO:0008006" key="6">
    <source>
        <dbReference type="Google" id="ProtNLM"/>
    </source>
</evidence>
<feature type="region of interest" description="Disordered" evidence="1">
    <location>
        <begin position="521"/>
        <end position="547"/>
    </location>
</feature>
<evidence type="ECO:0000256" key="3">
    <source>
        <dbReference type="SAM" id="SignalP"/>
    </source>
</evidence>
<feature type="compositionally biased region" description="Low complexity" evidence="1">
    <location>
        <begin position="214"/>
        <end position="224"/>
    </location>
</feature>
<dbReference type="Proteomes" id="UP000243200">
    <property type="component" value="Chromosome 14"/>
</dbReference>
<accession>A0A1C3L4Z1</accession>
<evidence type="ECO:0000313" key="4">
    <source>
        <dbReference type="EMBL" id="SBT82391.1"/>
    </source>
</evidence>
<feature type="signal peptide" evidence="3">
    <location>
        <begin position="1"/>
        <end position="18"/>
    </location>
</feature>
<feature type="chain" id="PRO_5008678351" description="MI domain-containing protein" evidence="3">
    <location>
        <begin position="19"/>
        <end position="1493"/>
    </location>
</feature>
<feature type="region of interest" description="Disordered" evidence="1">
    <location>
        <begin position="41"/>
        <end position="64"/>
    </location>
</feature>
<evidence type="ECO:0000313" key="5">
    <source>
        <dbReference type="Proteomes" id="UP000243200"/>
    </source>
</evidence>
<proteinExistence type="predicted"/>
<gene>
    <name evidence="4" type="primary">PowCR01_140025600</name>
    <name evidence="4" type="ORF">POWCR01_140025600</name>
</gene>
<keyword evidence="2" id="KW-0472">Membrane</keyword>
<feature type="compositionally biased region" description="Acidic residues" evidence="1">
    <location>
        <begin position="1060"/>
        <end position="1078"/>
    </location>
</feature>
<dbReference type="VEuPathDB" id="PlasmoDB:POWCR01_140025600"/>
<name>A0A1C3L4Z1_PLAOA</name>
<dbReference type="OrthoDB" id="378708at2759"/>
<feature type="compositionally biased region" description="Polar residues" evidence="1">
    <location>
        <begin position="524"/>
        <end position="533"/>
    </location>
</feature>